<keyword evidence="4 7" id="KW-0808">Transferase</keyword>
<keyword evidence="8" id="KW-1185">Reference proteome</keyword>
<evidence type="ECO:0000313" key="8">
    <source>
        <dbReference type="Proteomes" id="UP000223913"/>
    </source>
</evidence>
<evidence type="ECO:0000256" key="2">
    <source>
        <dbReference type="ARBA" id="ARBA00022475"/>
    </source>
</evidence>
<organism evidence="7 8">
    <name type="scientific">Flavilitoribacter nigricans (strain ATCC 23147 / DSM 23189 / NBRC 102662 / NCIMB 1420 / SS-2)</name>
    <name type="common">Lewinella nigricans</name>
    <dbReference type="NCBI Taxonomy" id="1122177"/>
    <lineage>
        <taxon>Bacteria</taxon>
        <taxon>Pseudomonadati</taxon>
        <taxon>Bacteroidota</taxon>
        <taxon>Saprospiria</taxon>
        <taxon>Saprospirales</taxon>
        <taxon>Lewinellaceae</taxon>
        <taxon>Flavilitoribacter</taxon>
    </lineage>
</organism>
<keyword evidence="2" id="KW-1003">Cell membrane</keyword>
<dbReference type="AlphaFoldDB" id="A0A2D0N4E8"/>
<dbReference type="InterPro" id="IPR004960">
    <property type="entry name" value="LipA_acyltrans"/>
</dbReference>
<evidence type="ECO:0000256" key="4">
    <source>
        <dbReference type="ARBA" id="ARBA00022679"/>
    </source>
</evidence>
<accession>A0A2D0N4E8</accession>
<proteinExistence type="predicted"/>
<dbReference type="Proteomes" id="UP000223913">
    <property type="component" value="Unassembled WGS sequence"/>
</dbReference>
<keyword evidence="3" id="KW-0997">Cell inner membrane</keyword>
<dbReference type="RefSeq" id="WP_099153460.1">
    <property type="nucleotide sequence ID" value="NZ_PDUD01000034.1"/>
</dbReference>
<dbReference type="CDD" id="cd07984">
    <property type="entry name" value="LPLAT_LABLAT-like"/>
    <property type="match status" value="1"/>
</dbReference>
<reference evidence="7 8" key="1">
    <citation type="submission" date="2017-10" db="EMBL/GenBank/DDBJ databases">
        <title>The draft genome sequence of Lewinella nigricans NBRC 102662.</title>
        <authorList>
            <person name="Wang K."/>
        </authorList>
    </citation>
    <scope>NUCLEOTIDE SEQUENCE [LARGE SCALE GENOMIC DNA]</scope>
    <source>
        <strain evidence="7 8">NBRC 102662</strain>
    </source>
</reference>
<protein>
    <submittedName>
        <fullName evidence="7">Lipid A biosynthesis acyltransferase</fullName>
    </submittedName>
</protein>
<dbReference type="PANTHER" id="PTHR30606">
    <property type="entry name" value="LIPID A BIOSYNTHESIS LAUROYL ACYLTRANSFERASE"/>
    <property type="match status" value="1"/>
</dbReference>
<dbReference type="Pfam" id="PF03279">
    <property type="entry name" value="Lip_A_acyltrans"/>
    <property type="match status" value="1"/>
</dbReference>
<comment type="subcellular location">
    <subcellularLocation>
        <location evidence="1">Cell inner membrane</location>
    </subcellularLocation>
</comment>
<dbReference type="PANTHER" id="PTHR30606:SF10">
    <property type="entry name" value="PHOSPHATIDYLINOSITOL MANNOSIDE ACYLTRANSFERASE"/>
    <property type="match status" value="1"/>
</dbReference>
<dbReference type="OrthoDB" id="9801955at2"/>
<dbReference type="GO" id="GO:0009247">
    <property type="term" value="P:glycolipid biosynthetic process"/>
    <property type="evidence" value="ECO:0007669"/>
    <property type="project" value="UniProtKB-ARBA"/>
</dbReference>
<keyword evidence="5" id="KW-0472">Membrane</keyword>
<evidence type="ECO:0000256" key="1">
    <source>
        <dbReference type="ARBA" id="ARBA00004533"/>
    </source>
</evidence>
<name>A0A2D0N4E8_FLAN2</name>
<evidence type="ECO:0000256" key="5">
    <source>
        <dbReference type="ARBA" id="ARBA00023136"/>
    </source>
</evidence>
<dbReference type="GO" id="GO:0016746">
    <property type="term" value="F:acyltransferase activity"/>
    <property type="evidence" value="ECO:0007669"/>
    <property type="project" value="UniProtKB-KW"/>
</dbReference>
<dbReference type="GO" id="GO:0005886">
    <property type="term" value="C:plasma membrane"/>
    <property type="evidence" value="ECO:0007669"/>
    <property type="project" value="UniProtKB-SubCell"/>
</dbReference>
<dbReference type="EMBL" id="PDUD01000034">
    <property type="protein sequence ID" value="PHN03019.1"/>
    <property type="molecule type" value="Genomic_DNA"/>
</dbReference>
<evidence type="ECO:0000313" key="7">
    <source>
        <dbReference type="EMBL" id="PHN03019.1"/>
    </source>
</evidence>
<sequence>MNAVAYYLALPFIYLLSYSPFWVMYRISDVAFVILYYLIGYRKQVVLNNLRNSFPEKSEKEIKQICKEFYHYFCDLILETLKTLTISPSSLRKRVRFEEKDKQVFSRFLQQDQSVLIVMGHWGNWELAGARFAVESLHPLYIVYHPLRNPYFEKLVYHMRTRLGNGLFSMKDTLREMVRHRKESTATAFIADQTPHNLLTAFWTEFLGQDTPVFPGPEVISQKFDYPVIYVGTRRVKRGYYQLHCELLVEAPKETDKKEITDLHIQRLEKNIRKQPEIWLWTHRRWKHQRPTS</sequence>
<keyword evidence="6 7" id="KW-0012">Acyltransferase</keyword>
<comment type="caution">
    <text evidence="7">The sequence shown here is derived from an EMBL/GenBank/DDBJ whole genome shotgun (WGS) entry which is preliminary data.</text>
</comment>
<dbReference type="PIRSF" id="PIRSF026649">
    <property type="entry name" value="MsbB"/>
    <property type="match status" value="1"/>
</dbReference>
<evidence type="ECO:0000256" key="3">
    <source>
        <dbReference type="ARBA" id="ARBA00022519"/>
    </source>
</evidence>
<evidence type="ECO:0000256" key="6">
    <source>
        <dbReference type="ARBA" id="ARBA00023315"/>
    </source>
</evidence>
<gene>
    <name evidence="7" type="ORF">CRP01_28455</name>
</gene>